<evidence type="ECO:0000313" key="1">
    <source>
        <dbReference type="EMBL" id="VDM66438.1"/>
    </source>
</evidence>
<gene>
    <name evidence="1" type="ORF">SVUK_LOCUS1436</name>
</gene>
<dbReference type="Proteomes" id="UP000270094">
    <property type="component" value="Unassembled WGS sequence"/>
</dbReference>
<dbReference type="EMBL" id="UYYB01002811">
    <property type="protein sequence ID" value="VDM66438.1"/>
    <property type="molecule type" value="Genomic_DNA"/>
</dbReference>
<reference evidence="1 2" key="1">
    <citation type="submission" date="2018-11" db="EMBL/GenBank/DDBJ databases">
        <authorList>
            <consortium name="Pathogen Informatics"/>
        </authorList>
    </citation>
    <scope>NUCLEOTIDE SEQUENCE [LARGE SCALE GENOMIC DNA]</scope>
</reference>
<sequence>MNRFGMKYHEDMLSITARDVDGNAAVDVKVPRADCLMVDQIAREVKRLNPVFLTSADAQCGNSRTSY</sequence>
<accession>A0A3P7KD11</accession>
<dbReference type="InterPro" id="IPR035126">
    <property type="entry name" value="SCVP"/>
</dbReference>
<proteinExistence type="predicted"/>
<evidence type="ECO:0000313" key="2">
    <source>
        <dbReference type="Proteomes" id="UP000270094"/>
    </source>
</evidence>
<organism evidence="1 2">
    <name type="scientific">Strongylus vulgaris</name>
    <name type="common">Blood worm</name>
    <dbReference type="NCBI Taxonomy" id="40348"/>
    <lineage>
        <taxon>Eukaryota</taxon>
        <taxon>Metazoa</taxon>
        <taxon>Ecdysozoa</taxon>
        <taxon>Nematoda</taxon>
        <taxon>Chromadorea</taxon>
        <taxon>Rhabditida</taxon>
        <taxon>Rhabditina</taxon>
        <taxon>Rhabditomorpha</taxon>
        <taxon>Strongyloidea</taxon>
        <taxon>Strongylidae</taxon>
        <taxon>Strongylus</taxon>
    </lineage>
</organism>
<dbReference type="AlphaFoldDB" id="A0A3P7KD11"/>
<keyword evidence="2" id="KW-1185">Reference proteome</keyword>
<name>A0A3P7KD11_STRVU</name>
<protein>
    <submittedName>
        <fullName evidence="1">Uncharacterized protein</fullName>
    </submittedName>
</protein>
<dbReference type="Pfam" id="PF17619">
    <property type="entry name" value="SCVP"/>
    <property type="match status" value="1"/>
</dbReference>